<protein>
    <submittedName>
        <fullName evidence="2">Small auxin-up RNA</fullName>
    </submittedName>
</protein>
<dbReference type="Proteomes" id="UP000237105">
    <property type="component" value="Unassembled WGS sequence"/>
</dbReference>
<evidence type="ECO:0000256" key="1">
    <source>
        <dbReference type="ARBA" id="ARBA00006974"/>
    </source>
</evidence>
<proteinExistence type="inferred from homology"/>
<comment type="caution">
    <text evidence="2">The sequence shown here is derived from an EMBL/GenBank/DDBJ whole genome shotgun (WGS) entry which is preliminary data.</text>
</comment>
<keyword evidence="3" id="KW-1185">Reference proteome</keyword>
<accession>A0A2P5ARG7</accession>
<gene>
    <name evidence="2" type="ORF">PanWU01x14_307550</name>
</gene>
<comment type="similarity">
    <text evidence="1">Belongs to the ARG7 family.</text>
</comment>
<dbReference type="Pfam" id="PF02519">
    <property type="entry name" value="Auxin_inducible"/>
    <property type="match status" value="1"/>
</dbReference>
<dbReference type="GO" id="GO:0009733">
    <property type="term" value="P:response to auxin"/>
    <property type="evidence" value="ECO:0007669"/>
    <property type="project" value="InterPro"/>
</dbReference>
<dbReference type="STRING" id="3476.A0A2P5ARG7"/>
<dbReference type="OrthoDB" id="653869at2759"/>
<dbReference type="PANTHER" id="PTHR31929">
    <property type="entry name" value="SAUR-LIKE AUXIN-RESPONSIVE PROTEIN FAMILY-RELATED"/>
    <property type="match status" value="1"/>
</dbReference>
<sequence length="82" mass="9444">MLSKSYKDGICFQTKKFRNMSMFPKVYVGESRRKRYVVPISLLNEHMISELLSQAEEEFGFDNPMGGLTIPCKENIFIDTAS</sequence>
<dbReference type="EMBL" id="JXTB01000475">
    <property type="protein sequence ID" value="PON39117.1"/>
    <property type="molecule type" value="Genomic_DNA"/>
</dbReference>
<name>A0A2P5ARG7_PARAD</name>
<organism evidence="2 3">
    <name type="scientific">Parasponia andersonii</name>
    <name type="common">Sponia andersonii</name>
    <dbReference type="NCBI Taxonomy" id="3476"/>
    <lineage>
        <taxon>Eukaryota</taxon>
        <taxon>Viridiplantae</taxon>
        <taxon>Streptophyta</taxon>
        <taxon>Embryophyta</taxon>
        <taxon>Tracheophyta</taxon>
        <taxon>Spermatophyta</taxon>
        <taxon>Magnoliopsida</taxon>
        <taxon>eudicotyledons</taxon>
        <taxon>Gunneridae</taxon>
        <taxon>Pentapetalae</taxon>
        <taxon>rosids</taxon>
        <taxon>fabids</taxon>
        <taxon>Rosales</taxon>
        <taxon>Cannabaceae</taxon>
        <taxon>Parasponia</taxon>
    </lineage>
</organism>
<reference evidence="3" key="1">
    <citation type="submission" date="2016-06" db="EMBL/GenBank/DDBJ databases">
        <title>Parallel loss of symbiosis genes in relatives of nitrogen-fixing non-legume Parasponia.</title>
        <authorList>
            <person name="Van Velzen R."/>
            <person name="Holmer R."/>
            <person name="Bu F."/>
            <person name="Rutten L."/>
            <person name="Van Zeijl A."/>
            <person name="Liu W."/>
            <person name="Santuari L."/>
            <person name="Cao Q."/>
            <person name="Sharma T."/>
            <person name="Shen D."/>
            <person name="Roswanjaya Y."/>
            <person name="Wardhani T."/>
            <person name="Kalhor M.S."/>
            <person name="Jansen J."/>
            <person name="Van den Hoogen J."/>
            <person name="Gungor B."/>
            <person name="Hartog M."/>
            <person name="Hontelez J."/>
            <person name="Verver J."/>
            <person name="Yang W.-C."/>
            <person name="Schijlen E."/>
            <person name="Repin R."/>
            <person name="Schilthuizen M."/>
            <person name="Schranz E."/>
            <person name="Heidstra R."/>
            <person name="Miyata K."/>
            <person name="Fedorova E."/>
            <person name="Kohlen W."/>
            <person name="Bisseling T."/>
            <person name="Smit S."/>
            <person name="Geurts R."/>
        </authorList>
    </citation>
    <scope>NUCLEOTIDE SEQUENCE [LARGE SCALE GENOMIC DNA]</scope>
    <source>
        <strain evidence="3">cv. WU1-14</strain>
    </source>
</reference>
<evidence type="ECO:0000313" key="2">
    <source>
        <dbReference type="EMBL" id="PON39117.1"/>
    </source>
</evidence>
<evidence type="ECO:0000313" key="3">
    <source>
        <dbReference type="Proteomes" id="UP000237105"/>
    </source>
</evidence>
<dbReference type="InterPro" id="IPR003676">
    <property type="entry name" value="SAUR_fam"/>
</dbReference>
<dbReference type="AlphaFoldDB" id="A0A2P5ARG7"/>